<gene>
    <name evidence="2" type="ORF">GCM10017772_17780</name>
</gene>
<dbReference type="SUPFAM" id="SSF88946">
    <property type="entry name" value="Sigma2 domain of RNA polymerase sigma factors"/>
    <property type="match status" value="1"/>
</dbReference>
<dbReference type="GO" id="GO:0006352">
    <property type="term" value="P:DNA-templated transcription initiation"/>
    <property type="evidence" value="ECO:0007669"/>
    <property type="project" value="InterPro"/>
</dbReference>
<dbReference type="EMBL" id="BNAS01000002">
    <property type="protein sequence ID" value="GHH70722.1"/>
    <property type="molecule type" value="Genomic_DNA"/>
</dbReference>
<proteinExistence type="predicted"/>
<dbReference type="InterPro" id="IPR007627">
    <property type="entry name" value="RNA_pol_sigma70_r2"/>
</dbReference>
<dbReference type="Gene3D" id="1.10.1740.10">
    <property type="match status" value="1"/>
</dbReference>
<dbReference type="RefSeq" id="WP_229872278.1">
    <property type="nucleotide sequence ID" value="NZ_BNAS01000002.1"/>
</dbReference>
<dbReference type="InterPro" id="IPR013325">
    <property type="entry name" value="RNA_pol_sigma_r2"/>
</dbReference>
<organism evidence="2 3">
    <name type="scientific">Promicromonospora soli</name>
    <dbReference type="NCBI Taxonomy" id="2035533"/>
    <lineage>
        <taxon>Bacteria</taxon>
        <taxon>Bacillati</taxon>
        <taxon>Actinomycetota</taxon>
        <taxon>Actinomycetes</taxon>
        <taxon>Micrococcales</taxon>
        <taxon>Promicromonosporaceae</taxon>
        <taxon>Promicromonospora</taxon>
    </lineage>
</organism>
<reference evidence="2" key="1">
    <citation type="journal article" date="2014" name="Int. J. Syst. Evol. Microbiol.">
        <title>Complete genome sequence of Corynebacterium casei LMG S-19264T (=DSM 44701T), isolated from a smear-ripened cheese.</title>
        <authorList>
            <consortium name="US DOE Joint Genome Institute (JGI-PGF)"/>
            <person name="Walter F."/>
            <person name="Albersmeier A."/>
            <person name="Kalinowski J."/>
            <person name="Ruckert C."/>
        </authorList>
    </citation>
    <scope>NUCLEOTIDE SEQUENCE</scope>
    <source>
        <strain evidence="2">CGMCC 4.7398</strain>
    </source>
</reference>
<sequence length="81" mass="9378">MVACSPSSALLLSGDPHRAEELVQATFERTYRSWRRARDGEPRAYARRILLNLRIDGWRRSRTRSFAIFPTPTDLRSRAST</sequence>
<name>A0A919KSH0_9MICO</name>
<accession>A0A919KSH0</accession>
<evidence type="ECO:0000259" key="1">
    <source>
        <dbReference type="Pfam" id="PF04542"/>
    </source>
</evidence>
<dbReference type="AlphaFoldDB" id="A0A919KSH0"/>
<dbReference type="Pfam" id="PF04542">
    <property type="entry name" value="Sigma70_r2"/>
    <property type="match status" value="1"/>
</dbReference>
<comment type="caution">
    <text evidence="2">The sequence shown here is derived from an EMBL/GenBank/DDBJ whole genome shotgun (WGS) entry which is preliminary data.</text>
</comment>
<dbReference type="Proteomes" id="UP000627369">
    <property type="component" value="Unassembled WGS sequence"/>
</dbReference>
<dbReference type="GO" id="GO:0003700">
    <property type="term" value="F:DNA-binding transcription factor activity"/>
    <property type="evidence" value="ECO:0007669"/>
    <property type="project" value="InterPro"/>
</dbReference>
<reference evidence="2" key="2">
    <citation type="submission" date="2020-09" db="EMBL/GenBank/DDBJ databases">
        <authorList>
            <person name="Sun Q."/>
            <person name="Zhou Y."/>
        </authorList>
    </citation>
    <scope>NUCLEOTIDE SEQUENCE</scope>
    <source>
        <strain evidence="2">CGMCC 4.7398</strain>
    </source>
</reference>
<evidence type="ECO:0000313" key="2">
    <source>
        <dbReference type="EMBL" id="GHH70722.1"/>
    </source>
</evidence>
<protein>
    <recommendedName>
        <fullName evidence="1">RNA polymerase sigma-70 region 2 domain-containing protein</fullName>
    </recommendedName>
</protein>
<feature type="domain" description="RNA polymerase sigma-70 region 2" evidence="1">
    <location>
        <begin position="12"/>
        <end position="62"/>
    </location>
</feature>
<evidence type="ECO:0000313" key="3">
    <source>
        <dbReference type="Proteomes" id="UP000627369"/>
    </source>
</evidence>
<keyword evidence="3" id="KW-1185">Reference proteome</keyword>